<comment type="similarity">
    <text evidence="2">Belongs to the AB hydrolase superfamily. MetX family.</text>
</comment>
<evidence type="ECO:0000259" key="4">
    <source>
        <dbReference type="Pfam" id="PF00561"/>
    </source>
</evidence>
<organism evidence="5 6">
    <name type="scientific">Vagococcus carniphilus</name>
    <dbReference type="NCBI Taxonomy" id="218144"/>
    <lineage>
        <taxon>Bacteria</taxon>
        <taxon>Bacillati</taxon>
        <taxon>Bacillota</taxon>
        <taxon>Bacilli</taxon>
        <taxon>Lactobacillales</taxon>
        <taxon>Enterococcaceae</taxon>
        <taxon>Vagococcus</taxon>
    </lineage>
</organism>
<reference evidence="5" key="1">
    <citation type="submission" date="2023-03" db="EMBL/GenBank/DDBJ databases">
        <authorList>
            <person name="Shen W."/>
            <person name="Cai J."/>
        </authorList>
    </citation>
    <scope>NUCLEOTIDE SEQUENCE</scope>
    <source>
        <strain evidence="5">P96-3</strain>
    </source>
</reference>
<feature type="domain" description="AB hydrolase-1" evidence="4">
    <location>
        <begin position="113"/>
        <end position="251"/>
    </location>
</feature>
<evidence type="ECO:0000256" key="3">
    <source>
        <dbReference type="PIRSR" id="PIRSR000443-1"/>
    </source>
</evidence>
<keyword evidence="2 5" id="KW-0012">Acyltransferase</keyword>
<dbReference type="EC" id="2.3.1.-" evidence="2"/>
<protein>
    <recommendedName>
        <fullName evidence="2">Probable acyltransferase</fullName>
        <ecNumber evidence="2">2.3.1.-</ecNumber>
    </recommendedName>
</protein>
<keyword evidence="1 2" id="KW-0808">Transferase</keyword>
<comment type="subunit">
    <text evidence="2">Homodimer.</text>
</comment>
<proteinExistence type="inferred from homology"/>
<dbReference type="PANTHER" id="PTHR32268:SF11">
    <property type="entry name" value="HOMOSERINE O-ACETYLTRANSFERASE"/>
    <property type="match status" value="1"/>
</dbReference>
<feature type="active site" description="Nucleophile" evidence="3">
    <location>
        <position position="155"/>
    </location>
</feature>
<name>A0AAW8U3U9_9ENTE</name>
<dbReference type="Pfam" id="PF00561">
    <property type="entry name" value="Abhydrolase_1"/>
    <property type="match status" value="1"/>
</dbReference>
<dbReference type="PIRSF" id="PIRSF000443">
    <property type="entry name" value="Homoser_Ac_trans"/>
    <property type="match status" value="1"/>
</dbReference>
<dbReference type="SUPFAM" id="SSF53474">
    <property type="entry name" value="alpha/beta-Hydrolases"/>
    <property type="match status" value="1"/>
</dbReference>
<dbReference type="EMBL" id="JARQBZ010000007">
    <property type="protein sequence ID" value="MDT2833446.1"/>
    <property type="molecule type" value="Genomic_DNA"/>
</dbReference>
<dbReference type="InterPro" id="IPR000073">
    <property type="entry name" value="AB_hydrolase_1"/>
</dbReference>
<evidence type="ECO:0000313" key="6">
    <source>
        <dbReference type="Proteomes" id="UP001268577"/>
    </source>
</evidence>
<keyword evidence="2" id="KW-0963">Cytoplasm</keyword>
<comment type="subcellular location">
    <subcellularLocation>
        <location evidence="2">Cytoplasm</location>
    </subcellularLocation>
</comment>
<dbReference type="PANTHER" id="PTHR32268">
    <property type="entry name" value="HOMOSERINE O-ACETYLTRANSFERASE"/>
    <property type="match status" value="1"/>
</dbReference>
<dbReference type="Gene3D" id="3.40.50.1820">
    <property type="entry name" value="alpha/beta hydrolase"/>
    <property type="match status" value="1"/>
</dbReference>
<feature type="active site" evidence="3">
    <location>
        <position position="352"/>
    </location>
</feature>
<dbReference type="AlphaFoldDB" id="A0AAW8U3U9"/>
<dbReference type="NCBIfam" id="NF005262">
    <property type="entry name" value="PRK06765.1"/>
    <property type="match status" value="1"/>
</dbReference>
<comment type="caution">
    <text evidence="2">Lacks conserved residue(s) required for the propagation of feature annotation.</text>
</comment>
<dbReference type="Proteomes" id="UP001268577">
    <property type="component" value="Unassembled WGS sequence"/>
</dbReference>
<dbReference type="GO" id="GO:0005737">
    <property type="term" value="C:cytoplasm"/>
    <property type="evidence" value="ECO:0007669"/>
    <property type="project" value="UniProtKB-SubCell"/>
</dbReference>
<evidence type="ECO:0000256" key="2">
    <source>
        <dbReference type="HAMAP-Rule" id="MF_00296"/>
    </source>
</evidence>
<evidence type="ECO:0000313" key="5">
    <source>
        <dbReference type="EMBL" id="MDT2833446.1"/>
    </source>
</evidence>
<dbReference type="InterPro" id="IPR008220">
    <property type="entry name" value="HAT_MetX-like"/>
</dbReference>
<gene>
    <name evidence="5" type="ORF">P7H70_05215</name>
</gene>
<dbReference type="GO" id="GO:0009086">
    <property type="term" value="P:methionine biosynthetic process"/>
    <property type="evidence" value="ECO:0007669"/>
    <property type="project" value="TreeGrafter"/>
</dbReference>
<dbReference type="InterPro" id="IPR029058">
    <property type="entry name" value="AB_hydrolase_fold"/>
</dbReference>
<dbReference type="GO" id="GO:0004414">
    <property type="term" value="F:homoserine O-acetyltransferase activity"/>
    <property type="evidence" value="ECO:0007669"/>
    <property type="project" value="TreeGrafter"/>
</dbReference>
<accession>A0AAW8U3U9</accession>
<dbReference type="HAMAP" id="MF_00296">
    <property type="entry name" value="MetX_acyltransf"/>
    <property type="match status" value="1"/>
</dbReference>
<dbReference type="GO" id="GO:0009092">
    <property type="term" value="P:homoserine metabolic process"/>
    <property type="evidence" value="ECO:0007669"/>
    <property type="project" value="TreeGrafter"/>
</dbReference>
<evidence type="ECO:0000256" key="1">
    <source>
        <dbReference type="ARBA" id="ARBA00022679"/>
    </source>
</evidence>
<keyword evidence="2" id="KW-0028">Amino-acid biosynthesis</keyword>
<comment type="caution">
    <text evidence="5">The sequence shown here is derived from an EMBL/GenBank/DDBJ whole genome shotgun (WGS) entry which is preliminary data.</text>
</comment>
<sequence length="372" mass="41308">MELVNVEKKSFSLDAYTLENGKTIPVTLGYETYGTLNEDKSNAILVAHYFSASSHAAGKYSEDDVAPGYWDGLIGPGKAVDTNKYYVISTDNLANVQFSNPKVITTGPRSINPETGKRWGMTFPAYTFRDMAGIQKEFITKQLGINKLHAVMGASAGGFISLSWAVEYPELIENVIGVITNPQNPVLTSFTVLQHAMRAIALDPKWKDGNYEDGEGPTEGLELAIQMMNAGAFTEEFYRDVYKRDSSEVVTYEDIHLPTAYEKQLGDAIKAGASAIDASHWYYTSRATMMHDLAHNHESLEKALEKITANVLMVSSTRDYLQPTMFNREMVDTLNSLGKNAELFTFDSEKGHMGGVIDTHLFDKKVKEFLSK</sequence>
<feature type="active site" evidence="2 3">
    <location>
        <position position="319"/>
    </location>
</feature>
<dbReference type="RefSeq" id="WP_311874854.1">
    <property type="nucleotide sequence ID" value="NZ_JARQBZ010000007.1"/>
</dbReference>